<dbReference type="PIRSF" id="PIRSF000105">
    <property type="entry name" value="HCDH"/>
    <property type="match status" value="1"/>
</dbReference>
<proteinExistence type="inferred from homology"/>
<evidence type="ECO:0000256" key="5">
    <source>
        <dbReference type="PIRSR" id="PIRSR000105-3"/>
    </source>
</evidence>
<dbReference type="Gene3D" id="1.10.1040.10">
    <property type="entry name" value="N-(1-d-carboxylethyl)-l-norvaline Dehydrogenase, domain 2"/>
    <property type="match status" value="1"/>
</dbReference>
<dbReference type="NCBIfam" id="NF005875">
    <property type="entry name" value="PRK07819.1"/>
    <property type="match status" value="1"/>
</dbReference>
<comment type="similarity">
    <text evidence="2">Belongs to the 3-hydroxyacyl-CoA dehydrogenase family.</text>
</comment>
<dbReference type="Pfam" id="PF00725">
    <property type="entry name" value="3HCDH"/>
    <property type="match status" value="1"/>
</dbReference>
<gene>
    <name evidence="8" type="ORF">IQ63_40690</name>
</gene>
<evidence type="ECO:0000259" key="7">
    <source>
        <dbReference type="Pfam" id="PF02737"/>
    </source>
</evidence>
<feature type="binding site" evidence="5">
    <location>
        <position position="53"/>
    </location>
    <ligand>
        <name>CoA</name>
        <dbReference type="ChEBI" id="CHEBI:57287"/>
    </ligand>
</feature>
<feature type="domain" description="3-hydroxyacyl-CoA dehydrogenase NAD binding" evidence="7">
    <location>
        <begin position="10"/>
        <end position="187"/>
    </location>
</feature>
<dbReference type="Gene3D" id="3.40.50.720">
    <property type="entry name" value="NAD(P)-binding Rossmann-like Domain"/>
    <property type="match status" value="1"/>
</dbReference>
<dbReference type="OrthoDB" id="3229174at2"/>
<dbReference type="Pfam" id="PF02737">
    <property type="entry name" value="3HCDH_N"/>
    <property type="match status" value="1"/>
</dbReference>
<comment type="pathway">
    <text evidence="1">Lipid metabolism; butanoate metabolism.</text>
</comment>
<feature type="binding site" evidence="5">
    <location>
        <position position="60"/>
    </location>
    <ligand>
        <name>CoA</name>
        <dbReference type="ChEBI" id="CHEBI:57287"/>
    </ligand>
</feature>
<dbReference type="AlphaFoldDB" id="A0A0L0JHV1"/>
<comment type="caution">
    <text evidence="8">The sequence shown here is derived from an EMBL/GenBank/DDBJ whole genome shotgun (WGS) entry which is preliminary data.</text>
</comment>
<evidence type="ECO:0000256" key="3">
    <source>
        <dbReference type="ARBA" id="ARBA00023002"/>
    </source>
</evidence>
<evidence type="ECO:0000256" key="1">
    <source>
        <dbReference type="ARBA" id="ARBA00005086"/>
    </source>
</evidence>
<dbReference type="EMBL" id="JPPY01000228">
    <property type="protein sequence ID" value="KND25261.1"/>
    <property type="molecule type" value="Genomic_DNA"/>
</dbReference>
<evidence type="ECO:0000313" key="9">
    <source>
        <dbReference type="Proteomes" id="UP000037151"/>
    </source>
</evidence>
<dbReference type="SUPFAM" id="SSF48179">
    <property type="entry name" value="6-phosphogluconate dehydrogenase C-terminal domain-like"/>
    <property type="match status" value="1"/>
</dbReference>
<sequence>MNTPQWLGRVGVVGCGVMGTGVAELCAVRGLDVVVFGRRETSTDDARERLARSLDRAVRKGRTTEADRKEALSRTSFTTDLGALHDCRIVVECAPEQEPLKREIFTALDRIVTDDDAVLASVTSSIPITRLARATARPAKVIGTHLFNPAPTMPLAELIPTLLTDDETVRRAEEFLGDALGKQVIHAPDRAGFLVNTLLVPYLLSAVRMVEMNAASAADIDRAMMGGCGHPMGPLALIDLIGLDVIAEVANSLYEEYKEPLHAPPPLLSRMVEAGLLGKKTGTGFHTYRT</sequence>
<dbReference type="GO" id="GO:0008691">
    <property type="term" value="F:3-hydroxybutyryl-CoA dehydrogenase activity"/>
    <property type="evidence" value="ECO:0007669"/>
    <property type="project" value="TreeGrafter"/>
</dbReference>
<dbReference type="Proteomes" id="UP000037151">
    <property type="component" value="Unassembled WGS sequence"/>
</dbReference>
<organism evidence="8 9">
    <name type="scientific">Streptomyces acidiscabies</name>
    <dbReference type="NCBI Taxonomy" id="42234"/>
    <lineage>
        <taxon>Bacteria</taxon>
        <taxon>Bacillati</taxon>
        <taxon>Actinomycetota</taxon>
        <taxon>Actinomycetes</taxon>
        <taxon>Kitasatosporales</taxon>
        <taxon>Streptomycetaceae</taxon>
        <taxon>Streptomyces</taxon>
    </lineage>
</organism>
<dbReference type="PATRIC" id="fig|42234.21.peg.8365"/>
<reference evidence="9" key="1">
    <citation type="submission" date="2014-07" db="EMBL/GenBank/DDBJ databases">
        <title>Genome sequencing of plant-pathogenic Streptomyces species.</title>
        <authorList>
            <person name="Harrison J."/>
            <person name="Sapp M."/>
            <person name="Thwaites R."/>
            <person name="Studholme D.J."/>
        </authorList>
    </citation>
    <scope>NUCLEOTIDE SEQUENCE [LARGE SCALE GENOMIC DNA]</scope>
    <source>
        <strain evidence="9">NCPPB 4445</strain>
    </source>
</reference>
<dbReference type="InterPro" id="IPR008927">
    <property type="entry name" value="6-PGluconate_DH-like_C_sf"/>
</dbReference>
<evidence type="ECO:0000313" key="8">
    <source>
        <dbReference type="EMBL" id="KND25261.1"/>
    </source>
</evidence>
<feature type="site" description="Important for catalytic activity" evidence="4">
    <location>
        <position position="145"/>
    </location>
</feature>
<protein>
    <submittedName>
        <fullName evidence="8">3-hydroxybutyryl-CoA dehydrogenase</fullName>
    </submittedName>
</protein>
<dbReference type="PANTHER" id="PTHR48075">
    <property type="entry name" value="3-HYDROXYACYL-COA DEHYDROGENASE FAMILY PROTEIN"/>
    <property type="match status" value="1"/>
</dbReference>
<dbReference type="PANTHER" id="PTHR48075:SF9">
    <property type="entry name" value="3-HYDROXYBUTYRYL-COA DEHYDROGENASE"/>
    <property type="match status" value="1"/>
</dbReference>
<dbReference type="GO" id="GO:0006635">
    <property type="term" value="P:fatty acid beta-oxidation"/>
    <property type="evidence" value="ECO:0007669"/>
    <property type="project" value="TreeGrafter"/>
</dbReference>
<keyword evidence="3" id="KW-0560">Oxidoreductase</keyword>
<accession>A0A0L0JHV1</accession>
<evidence type="ECO:0000256" key="2">
    <source>
        <dbReference type="ARBA" id="ARBA00009463"/>
    </source>
</evidence>
<dbReference type="RefSeq" id="WP_050375077.1">
    <property type="nucleotide sequence ID" value="NZ_KQ257834.1"/>
</dbReference>
<feature type="domain" description="3-hydroxyacyl-CoA dehydrogenase C-terminal" evidence="6">
    <location>
        <begin position="192"/>
        <end position="288"/>
    </location>
</feature>
<dbReference type="InterPro" id="IPR006108">
    <property type="entry name" value="3HC_DH_C"/>
</dbReference>
<dbReference type="InterPro" id="IPR022694">
    <property type="entry name" value="3-OHacyl-CoA_DH"/>
</dbReference>
<feature type="binding site" evidence="5">
    <location>
        <position position="124"/>
    </location>
    <ligand>
        <name>CoA</name>
        <dbReference type="ChEBI" id="CHEBI:57287"/>
    </ligand>
</feature>
<dbReference type="InterPro" id="IPR036291">
    <property type="entry name" value="NAD(P)-bd_dom_sf"/>
</dbReference>
<dbReference type="SUPFAM" id="SSF51735">
    <property type="entry name" value="NAD(P)-binding Rossmann-fold domains"/>
    <property type="match status" value="1"/>
</dbReference>
<dbReference type="InterPro" id="IPR006176">
    <property type="entry name" value="3-OHacyl-CoA_DH_NAD-bd"/>
</dbReference>
<name>A0A0L0JHV1_9ACTN</name>
<dbReference type="InterPro" id="IPR013328">
    <property type="entry name" value="6PGD_dom2"/>
</dbReference>
<evidence type="ECO:0000256" key="4">
    <source>
        <dbReference type="PIRSR" id="PIRSR000105-1"/>
    </source>
</evidence>
<dbReference type="GO" id="GO:0070403">
    <property type="term" value="F:NAD+ binding"/>
    <property type="evidence" value="ECO:0007669"/>
    <property type="project" value="InterPro"/>
</dbReference>
<evidence type="ECO:0000259" key="6">
    <source>
        <dbReference type="Pfam" id="PF00725"/>
    </source>
</evidence>